<protein>
    <recommendedName>
        <fullName evidence="3">DUF317 domain-containing protein</fullName>
    </recommendedName>
</protein>
<sequence length="381" mass="41944">MPLPDQLRIRLDDPDFWRAYFFDVGARDAHDEDEEAEVEIVPLGAVFPVGGGYALVLDFDTRCGIIRLGMRTQDSASTLELGWDDQSHWHPDALRWTELDLIARAAAVLDPALRHPGPVLALAARFVVLDHGDDLDAVTPLMDAAFGTPPLPRVTTDPMTPTLPIDFGPPVPVAVWWPRTRDWLHRVDGRHSGVAWRQDAAGTWTVDQDEPVGVDRYLYSLRRPGGEFPFAAWRDLLNAAEATLATGDLPAASGPAERCWTDEERAGLPRGSLVAERFGPSPLRGSRRHRLELELPLGNRSDAFASAVRVDLHRTLSKADLGWAATSGWSLAPGGERAVTISIGVFDSVEAGVALIRQVLRRHRTGPGTRLTFRREPIPLD</sequence>
<dbReference type="RefSeq" id="WP_380124548.1">
    <property type="nucleotide sequence ID" value="NZ_JBHSIU010000066.1"/>
</dbReference>
<gene>
    <name evidence="1" type="ORF">ACFPIJ_42840</name>
</gene>
<evidence type="ECO:0008006" key="3">
    <source>
        <dbReference type="Google" id="ProtNLM"/>
    </source>
</evidence>
<comment type="caution">
    <text evidence="1">The sequence shown here is derived from an EMBL/GenBank/DDBJ whole genome shotgun (WGS) entry which is preliminary data.</text>
</comment>
<name>A0ABV9W9D4_9ACTN</name>
<accession>A0ABV9W9D4</accession>
<evidence type="ECO:0000313" key="2">
    <source>
        <dbReference type="Proteomes" id="UP001595912"/>
    </source>
</evidence>
<dbReference type="Proteomes" id="UP001595912">
    <property type="component" value="Unassembled WGS sequence"/>
</dbReference>
<keyword evidence="2" id="KW-1185">Reference proteome</keyword>
<evidence type="ECO:0000313" key="1">
    <source>
        <dbReference type="EMBL" id="MFC5004550.1"/>
    </source>
</evidence>
<proteinExistence type="predicted"/>
<dbReference type="EMBL" id="JBHSIU010000066">
    <property type="protein sequence ID" value="MFC5004550.1"/>
    <property type="molecule type" value="Genomic_DNA"/>
</dbReference>
<organism evidence="1 2">
    <name type="scientific">Dactylosporangium cerinum</name>
    <dbReference type="NCBI Taxonomy" id="1434730"/>
    <lineage>
        <taxon>Bacteria</taxon>
        <taxon>Bacillati</taxon>
        <taxon>Actinomycetota</taxon>
        <taxon>Actinomycetes</taxon>
        <taxon>Micromonosporales</taxon>
        <taxon>Micromonosporaceae</taxon>
        <taxon>Dactylosporangium</taxon>
    </lineage>
</organism>
<reference evidence="2" key="1">
    <citation type="journal article" date="2019" name="Int. J. Syst. Evol. Microbiol.">
        <title>The Global Catalogue of Microorganisms (GCM) 10K type strain sequencing project: providing services to taxonomists for standard genome sequencing and annotation.</title>
        <authorList>
            <consortium name="The Broad Institute Genomics Platform"/>
            <consortium name="The Broad Institute Genome Sequencing Center for Infectious Disease"/>
            <person name="Wu L."/>
            <person name="Ma J."/>
        </authorList>
    </citation>
    <scope>NUCLEOTIDE SEQUENCE [LARGE SCALE GENOMIC DNA]</scope>
    <source>
        <strain evidence="2">CGMCC 4.7152</strain>
    </source>
</reference>